<dbReference type="Proteomes" id="UP000220752">
    <property type="component" value="Unassembled WGS sequence"/>
</dbReference>
<evidence type="ECO:0000256" key="8">
    <source>
        <dbReference type="SAM" id="Phobius"/>
    </source>
</evidence>
<keyword evidence="10" id="KW-1185">Reference proteome</keyword>
<evidence type="ECO:0000256" key="2">
    <source>
        <dbReference type="ARBA" id="ARBA00007776"/>
    </source>
</evidence>
<organism evidence="9 10">
    <name type="scientific">Faecalibacterium langellae</name>
    <dbReference type="NCBI Taxonomy" id="3435293"/>
    <lineage>
        <taxon>Bacteria</taxon>
        <taxon>Bacillati</taxon>
        <taxon>Bacillota</taxon>
        <taxon>Clostridia</taxon>
        <taxon>Eubacteriales</taxon>
        <taxon>Oscillospiraceae</taxon>
        <taxon>Faecalibacterium</taxon>
    </lineage>
</organism>
<dbReference type="GO" id="GO:0005886">
    <property type="term" value="C:plasma membrane"/>
    <property type="evidence" value="ECO:0007669"/>
    <property type="project" value="UniProtKB-SubCell"/>
</dbReference>
<keyword evidence="5" id="KW-0133">Cell shape</keyword>
<feature type="transmembrane region" description="Helical" evidence="8">
    <location>
        <begin position="83"/>
        <end position="102"/>
    </location>
</feature>
<evidence type="ECO:0000256" key="5">
    <source>
        <dbReference type="ARBA" id="ARBA00022960"/>
    </source>
</evidence>
<gene>
    <name evidence="9" type="ORF">CGS46_13825</name>
</gene>
<keyword evidence="3" id="KW-1003">Cell membrane</keyword>
<proteinExistence type="inferred from homology"/>
<evidence type="ECO:0000256" key="6">
    <source>
        <dbReference type="ARBA" id="ARBA00022989"/>
    </source>
</evidence>
<sequence>MESRRMRSRSQILKWVCYAVALFVCAALQTTPGLLQLGQAKPLFILPLCLAVAVYEGEFAGALFGAVSGLLWDYTAGRTVGMLALELLLLCFALSVLVQVYLQGSTWNFALISTGTALVVLSLDWLFFYYMPGYSWALSRWLTFVLPSAMMTLVPSLMLFSLVRHIYSAFKIDNGVV</sequence>
<evidence type="ECO:0000313" key="10">
    <source>
        <dbReference type="Proteomes" id="UP000220752"/>
    </source>
</evidence>
<dbReference type="EMBL" id="NMTQ01000037">
    <property type="protein sequence ID" value="PDX57590.1"/>
    <property type="molecule type" value="Genomic_DNA"/>
</dbReference>
<dbReference type="AlphaFoldDB" id="A0A2A6Z887"/>
<name>A0A2A6Z887_9FIRM</name>
<keyword evidence="4 8" id="KW-0812">Transmembrane</keyword>
<reference evidence="9 10" key="1">
    <citation type="journal article" date="2017" name="Front. Microbiol.">
        <title>New Insights into the Diversity of the Genus Faecalibacterium.</title>
        <authorList>
            <person name="Benevides L."/>
            <person name="Burman S."/>
            <person name="Martin R."/>
            <person name="Robert V."/>
            <person name="Thomas M."/>
            <person name="Miquel S."/>
            <person name="Chain F."/>
            <person name="Sokol H."/>
            <person name="Bermudez-Humaran L.G."/>
            <person name="Morrison M."/>
            <person name="Langella P."/>
            <person name="Azevedo V.A."/>
            <person name="Chatel J.M."/>
            <person name="Soares S."/>
        </authorList>
    </citation>
    <scope>NUCLEOTIDE SEQUENCE [LARGE SCALE GENOMIC DNA]</scope>
    <source>
        <strain evidence="10">CNCM I-4540</strain>
    </source>
</reference>
<keyword evidence="7 8" id="KW-0472">Membrane</keyword>
<dbReference type="RefSeq" id="WP_044953428.1">
    <property type="nucleotide sequence ID" value="NZ_CP158110.1"/>
</dbReference>
<dbReference type="Pfam" id="PF04093">
    <property type="entry name" value="MreD"/>
    <property type="match status" value="1"/>
</dbReference>
<comment type="subcellular location">
    <subcellularLocation>
        <location evidence="1">Cell membrane</location>
        <topology evidence="1">Multi-pass membrane protein</topology>
    </subcellularLocation>
</comment>
<keyword evidence="6 8" id="KW-1133">Transmembrane helix</keyword>
<evidence type="ECO:0000256" key="7">
    <source>
        <dbReference type="ARBA" id="ARBA00023136"/>
    </source>
</evidence>
<dbReference type="GO" id="GO:0008360">
    <property type="term" value="P:regulation of cell shape"/>
    <property type="evidence" value="ECO:0007669"/>
    <property type="project" value="UniProtKB-KW"/>
</dbReference>
<feature type="transmembrane region" description="Helical" evidence="8">
    <location>
        <begin position="141"/>
        <end position="163"/>
    </location>
</feature>
<evidence type="ECO:0000313" key="9">
    <source>
        <dbReference type="EMBL" id="PDX57590.1"/>
    </source>
</evidence>
<feature type="transmembrane region" description="Helical" evidence="8">
    <location>
        <begin position="12"/>
        <end position="31"/>
    </location>
</feature>
<comment type="similarity">
    <text evidence="2">Belongs to the MreD family.</text>
</comment>
<evidence type="ECO:0000256" key="4">
    <source>
        <dbReference type="ARBA" id="ARBA00022692"/>
    </source>
</evidence>
<feature type="transmembrane region" description="Helical" evidence="8">
    <location>
        <begin position="108"/>
        <end position="129"/>
    </location>
</feature>
<evidence type="ECO:0000256" key="3">
    <source>
        <dbReference type="ARBA" id="ARBA00022475"/>
    </source>
</evidence>
<dbReference type="InterPro" id="IPR007227">
    <property type="entry name" value="Cell_shape_determining_MreD"/>
</dbReference>
<protein>
    <submittedName>
        <fullName evidence="9">Rod shape-determining protein MreD</fullName>
    </submittedName>
</protein>
<comment type="caution">
    <text evidence="9">The sequence shown here is derived from an EMBL/GenBank/DDBJ whole genome shotgun (WGS) entry which is preliminary data.</text>
</comment>
<accession>A0A2A6Z887</accession>
<evidence type="ECO:0000256" key="1">
    <source>
        <dbReference type="ARBA" id="ARBA00004651"/>
    </source>
</evidence>